<comment type="caution">
    <text evidence="8">The sequence shown here is derived from an EMBL/GenBank/DDBJ whole genome shotgun (WGS) entry which is preliminary data.</text>
</comment>
<feature type="transmembrane region" description="Helical" evidence="7">
    <location>
        <begin position="460"/>
        <end position="478"/>
    </location>
</feature>
<feature type="transmembrane region" description="Helical" evidence="7">
    <location>
        <begin position="70"/>
        <end position="93"/>
    </location>
</feature>
<keyword evidence="5 7" id="KW-0472">Membrane</keyword>
<proteinExistence type="inferred from homology"/>
<reference evidence="8 9" key="1">
    <citation type="journal article" date="2021" name="Comput. Struct. Biotechnol. J.">
        <title>De novo genome assembly of the potent medicinal plant Rehmannia glutinosa using nanopore technology.</title>
        <authorList>
            <person name="Ma L."/>
            <person name="Dong C."/>
            <person name="Song C."/>
            <person name="Wang X."/>
            <person name="Zheng X."/>
            <person name="Niu Y."/>
            <person name="Chen S."/>
            <person name="Feng W."/>
        </authorList>
    </citation>
    <scope>NUCLEOTIDE SEQUENCE [LARGE SCALE GENOMIC DNA]</scope>
    <source>
        <strain evidence="8">DH-2019</strain>
    </source>
</reference>
<feature type="transmembrane region" description="Helical" evidence="7">
    <location>
        <begin position="262"/>
        <end position="281"/>
    </location>
</feature>
<dbReference type="InterPro" id="IPR036259">
    <property type="entry name" value="MFS_trans_sf"/>
</dbReference>
<evidence type="ECO:0000256" key="6">
    <source>
        <dbReference type="ARBA" id="ARBA00044504"/>
    </source>
</evidence>
<feature type="transmembrane region" description="Helical" evidence="7">
    <location>
        <begin position="337"/>
        <end position="356"/>
    </location>
</feature>
<name>A0ABR0VX09_REHGL</name>
<feature type="transmembrane region" description="Helical" evidence="7">
    <location>
        <begin position="296"/>
        <end position="316"/>
    </location>
</feature>
<feature type="transmembrane region" description="Helical" evidence="7">
    <location>
        <begin position="196"/>
        <end position="218"/>
    </location>
</feature>
<keyword evidence="9" id="KW-1185">Reference proteome</keyword>
<keyword evidence="4 7" id="KW-1133">Transmembrane helix</keyword>
<evidence type="ECO:0000256" key="2">
    <source>
        <dbReference type="ARBA" id="ARBA00005982"/>
    </source>
</evidence>
<dbReference type="Proteomes" id="UP001318860">
    <property type="component" value="Unassembled WGS sequence"/>
</dbReference>
<dbReference type="PANTHER" id="PTHR11654">
    <property type="entry name" value="OLIGOPEPTIDE TRANSPORTER-RELATED"/>
    <property type="match status" value="1"/>
</dbReference>
<dbReference type="Gene3D" id="1.20.1250.20">
    <property type="entry name" value="MFS general substrate transporter like domains"/>
    <property type="match status" value="2"/>
</dbReference>
<accession>A0ABR0VX09</accession>
<evidence type="ECO:0000256" key="4">
    <source>
        <dbReference type="ARBA" id="ARBA00022989"/>
    </source>
</evidence>
<evidence type="ECO:0000256" key="1">
    <source>
        <dbReference type="ARBA" id="ARBA00004141"/>
    </source>
</evidence>
<feature type="transmembrane region" description="Helical" evidence="7">
    <location>
        <begin position="416"/>
        <end position="440"/>
    </location>
</feature>
<evidence type="ECO:0000256" key="7">
    <source>
        <dbReference type="SAM" id="Phobius"/>
    </source>
</evidence>
<keyword evidence="3 7" id="KW-0812">Transmembrane</keyword>
<gene>
    <name evidence="8" type="ORF">DH2020_027886</name>
</gene>
<evidence type="ECO:0000256" key="3">
    <source>
        <dbReference type="ARBA" id="ARBA00022692"/>
    </source>
</evidence>
<dbReference type="InterPro" id="IPR000109">
    <property type="entry name" value="POT_fam"/>
</dbReference>
<organism evidence="8 9">
    <name type="scientific">Rehmannia glutinosa</name>
    <name type="common">Chinese foxglove</name>
    <dbReference type="NCBI Taxonomy" id="99300"/>
    <lineage>
        <taxon>Eukaryota</taxon>
        <taxon>Viridiplantae</taxon>
        <taxon>Streptophyta</taxon>
        <taxon>Embryophyta</taxon>
        <taxon>Tracheophyta</taxon>
        <taxon>Spermatophyta</taxon>
        <taxon>Magnoliopsida</taxon>
        <taxon>eudicotyledons</taxon>
        <taxon>Gunneridae</taxon>
        <taxon>Pentapetalae</taxon>
        <taxon>asterids</taxon>
        <taxon>lamiids</taxon>
        <taxon>Lamiales</taxon>
        <taxon>Orobanchaceae</taxon>
        <taxon>Rehmannieae</taxon>
        <taxon>Rehmannia</taxon>
    </lineage>
</organism>
<comment type="similarity">
    <text evidence="6">Belongs to the major facilitator superfamily. Phosphate:H(+) symporter (TC 2.A.1.9) family.</text>
</comment>
<dbReference type="EMBL" id="JABTTQ020000735">
    <property type="protein sequence ID" value="KAK6138370.1"/>
    <property type="molecule type" value="Genomic_DNA"/>
</dbReference>
<evidence type="ECO:0000256" key="5">
    <source>
        <dbReference type="ARBA" id="ARBA00023136"/>
    </source>
</evidence>
<feature type="transmembrane region" description="Helical" evidence="7">
    <location>
        <begin position="131"/>
        <end position="150"/>
    </location>
</feature>
<feature type="transmembrane region" description="Helical" evidence="7">
    <location>
        <begin position="376"/>
        <end position="395"/>
    </location>
</feature>
<comment type="similarity">
    <text evidence="2">Belongs to the major facilitator superfamily. Proton-dependent oligopeptide transporter (POT/PTR) (TC 2.A.17) family.</text>
</comment>
<comment type="subcellular location">
    <subcellularLocation>
        <location evidence="1">Membrane</location>
        <topology evidence="1">Multi-pass membrane protein</topology>
    </subcellularLocation>
</comment>
<evidence type="ECO:0000313" key="9">
    <source>
        <dbReference type="Proteomes" id="UP001318860"/>
    </source>
</evidence>
<dbReference type="SUPFAM" id="SSF103473">
    <property type="entry name" value="MFS general substrate transporter"/>
    <property type="match status" value="1"/>
</dbReference>
<evidence type="ECO:0000313" key="8">
    <source>
        <dbReference type="EMBL" id="KAK6138370.1"/>
    </source>
</evidence>
<protein>
    <submittedName>
        <fullName evidence="8">Uncharacterized protein</fullName>
    </submittedName>
</protein>
<feature type="transmembrane region" description="Helical" evidence="7">
    <location>
        <begin position="162"/>
        <end position="190"/>
    </location>
</feature>
<dbReference type="Pfam" id="PF00854">
    <property type="entry name" value="PTR2"/>
    <property type="match status" value="1"/>
</dbReference>
<sequence length="499" mass="54746">MTISSTGIKFSRQGAIFRPTFRSYLFIYGHGDGTIPELLLQSLGTETQKIQDVEPVIIDNFANCTKKKCLGGWSSAFLLLGVNLVLFLTRVLGQDNASAANNISKWTGTVYLCSLVGAFLSDSYWGRYLTWPGACVLDILAIHAQSVGLWGRQTNMRADGSIRLGLILLSHILSGLGYGSLFSNTVLVYYEDDGKWTLGFWAATASAVLALVTFLFGWRGYRFFDKAAIITEKDRIGPTTAWHLCTVTQVEEAKCIIRMMPIWLCTIIYSVVFTQMASLFVEQGDVMDTRIGKFRIPAASMSAFNITSVLIWTGIYRHIIVPISAKLSGNPKGLTELQRMGIGLLIALLGMIAAGVTEIERLKRVVPGHHASSLSILWQIPQFFLVGASEVFMYVGQLDFFNGQAPDGIKSFGSSLCMASMSLGNFASTGLVNLVMLATARDGAPGWIPLDLNKGHIDRFYFLLGGLTAVDFFIYLACAKWYKTREGEEDEKVVVSGGV</sequence>